<organism evidence="2 3">
    <name type="scientific">Microbacterium endophyticum</name>
    <dbReference type="NCBI Taxonomy" id="1526412"/>
    <lineage>
        <taxon>Bacteria</taxon>
        <taxon>Bacillati</taxon>
        <taxon>Actinomycetota</taxon>
        <taxon>Actinomycetes</taxon>
        <taxon>Micrococcales</taxon>
        <taxon>Microbacteriaceae</taxon>
        <taxon>Microbacterium</taxon>
    </lineage>
</organism>
<dbReference type="PANTHER" id="PTHR39336:SF1">
    <property type="entry name" value="PYRIDOXAMINE PHOSPHATE OXIDASE FAMILY PROTEIN (AFU_ORTHOLOGUE AFUA_6G11440)"/>
    <property type="match status" value="1"/>
</dbReference>
<dbReference type="Gene3D" id="2.30.110.10">
    <property type="entry name" value="Electron Transport, Fmn-binding Protein, Chain A"/>
    <property type="match status" value="1"/>
</dbReference>
<dbReference type="InterPro" id="IPR011576">
    <property type="entry name" value="Pyridox_Oxase_N"/>
</dbReference>
<comment type="caution">
    <text evidence="2">The sequence shown here is derived from an EMBL/GenBank/DDBJ whole genome shotgun (WGS) entry which is preliminary data.</text>
</comment>
<dbReference type="PANTHER" id="PTHR39336">
    <property type="entry name" value="PYRIDOXAMINE PHOSPHATE OXIDASE FAMILY PROTEIN (AFU_ORTHOLOGUE AFUA_6G11440)"/>
    <property type="match status" value="1"/>
</dbReference>
<evidence type="ECO:0000313" key="3">
    <source>
        <dbReference type="Proteomes" id="UP000529310"/>
    </source>
</evidence>
<evidence type="ECO:0000259" key="1">
    <source>
        <dbReference type="Pfam" id="PF01243"/>
    </source>
</evidence>
<accession>A0A7W4YPJ5</accession>
<reference evidence="2 3" key="1">
    <citation type="submission" date="2020-08" db="EMBL/GenBank/DDBJ databases">
        <title>Sequencing the genomes of 1000 actinobacteria strains.</title>
        <authorList>
            <person name="Klenk H.-P."/>
        </authorList>
    </citation>
    <scope>NUCLEOTIDE SEQUENCE [LARGE SCALE GENOMIC DNA]</scope>
    <source>
        <strain evidence="2 3">DSM 27099</strain>
    </source>
</reference>
<dbReference type="Pfam" id="PF01243">
    <property type="entry name" value="PNPOx_N"/>
    <property type="match status" value="1"/>
</dbReference>
<protein>
    <recommendedName>
        <fullName evidence="1">Pyridoxamine 5'-phosphate oxidase N-terminal domain-containing protein</fullName>
    </recommendedName>
</protein>
<dbReference type="RefSeq" id="WP_165140326.1">
    <property type="nucleotide sequence ID" value="NZ_CP049255.1"/>
</dbReference>
<sequence length="181" mass="19966">MGKLFDSIDDKLKAWIEAQHMWFVATAPLDADGHVNISPRGLDSFSVLDDHRVGWVDYTGSGVETIAHLRENGRVCLMFASFDTRPRIVRLHGQGSVSLPGEAAFEEVVALHPQHPSTRAVITVDVTRISDACGWGVPLMEMTGERDLLRLQAEKKGTEGLAEYRAEKNTRSIDDLPGLTV</sequence>
<keyword evidence="3" id="KW-1185">Reference proteome</keyword>
<dbReference type="InterPro" id="IPR012349">
    <property type="entry name" value="Split_barrel_FMN-bd"/>
</dbReference>
<dbReference type="EMBL" id="JACHWQ010000009">
    <property type="protein sequence ID" value="MBB2976841.1"/>
    <property type="molecule type" value="Genomic_DNA"/>
</dbReference>
<name>A0A7W4YPJ5_9MICO</name>
<proteinExistence type="predicted"/>
<dbReference type="Proteomes" id="UP000529310">
    <property type="component" value="Unassembled WGS sequence"/>
</dbReference>
<gene>
    <name evidence="2" type="ORF">FHX49_002429</name>
</gene>
<evidence type="ECO:0000313" key="2">
    <source>
        <dbReference type="EMBL" id="MBB2976841.1"/>
    </source>
</evidence>
<feature type="domain" description="Pyridoxamine 5'-phosphate oxidase N-terminal" evidence="1">
    <location>
        <begin position="8"/>
        <end position="131"/>
    </location>
</feature>
<dbReference type="SUPFAM" id="SSF50475">
    <property type="entry name" value="FMN-binding split barrel"/>
    <property type="match status" value="1"/>
</dbReference>
<dbReference type="AlphaFoldDB" id="A0A7W4YPJ5"/>